<keyword evidence="2" id="KW-1185">Reference proteome</keyword>
<evidence type="ECO:0000313" key="1">
    <source>
        <dbReference type="EMBL" id="ENU37730.1"/>
    </source>
</evidence>
<sequence length="29" mass="3317">MGTNGMQQTKKTFFTKLPAKYAAWIMPLL</sequence>
<dbReference type="AlphaFoldDB" id="N8QGM9"/>
<reference evidence="1 2" key="1">
    <citation type="submission" date="2013-02" db="EMBL/GenBank/DDBJ databases">
        <title>The Genome Sequence of Acinetobacter parvus CIP 108168.</title>
        <authorList>
            <consortium name="The Broad Institute Genome Sequencing Platform"/>
            <consortium name="The Broad Institute Genome Sequencing Center for Infectious Disease"/>
            <person name="Cerqueira G."/>
            <person name="Feldgarden M."/>
            <person name="Courvalin P."/>
            <person name="Perichon B."/>
            <person name="Grillot-Courvalin C."/>
            <person name="Clermont D."/>
            <person name="Rocha E."/>
            <person name="Yoon E.-J."/>
            <person name="Nemec A."/>
            <person name="Walker B."/>
            <person name="Young S.K."/>
            <person name="Zeng Q."/>
            <person name="Gargeya S."/>
            <person name="Fitzgerald M."/>
            <person name="Haas B."/>
            <person name="Abouelleil A."/>
            <person name="Alvarado L."/>
            <person name="Arachchi H.M."/>
            <person name="Berlin A.M."/>
            <person name="Chapman S.B."/>
            <person name="Dewar J."/>
            <person name="Goldberg J."/>
            <person name="Griggs A."/>
            <person name="Gujja S."/>
            <person name="Hansen M."/>
            <person name="Howarth C."/>
            <person name="Imamovic A."/>
            <person name="Larimer J."/>
            <person name="McCowan C."/>
            <person name="Murphy C."/>
            <person name="Neiman D."/>
            <person name="Pearson M."/>
            <person name="Priest M."/>
            <person name="Roberts A."/>
            <person name="Saif S."/>
            <person name="Shea T."/>
            <person name="Sisk P."/>
            <person name="Sykes S."/>
            <person name="Wortman J."/>
            <person name="Nusbaum C."/>
            <person name="Birren B."/>
        </authorList>
    </citation>
    <scope>NUCLEOTIDE SEQUENCE [LARGE SCALE GENOMIC DNA]</scope>
    <source>
        <strain evidence="1 2">CIP 108168</strain>
    </source>
</reference>
<dbReference type="EMBL" id="APOM01000001">
    <property type="protein sequence ID" value="ENU37730.1"/>
    <property type="molecule type" value="Genomic_DNA"/>
</dbReference>
<proteinExistence type="predicted"/>
<comment type="caution">
    <text evidence="1">The sequence shown here is derived from an EMBL/GenBank/DDBJ whole genome shotgun (WGS) entry which is preliminary data.</text>
</comment>
<dbReference type="PATRIC" id="fig|981333.9.peg.37"/>
<dbReference type="HOGENOM" id="CLU_3408419_0_0_6"/>
<gene>
    <name evidence="1" type="ORF">F988_00041</name>
</gene>
<dbReference type="Proteomes" id="UP000023776">
    <property type="component" value="Unassembled WGS sequence"/>
</dbReference>
<protein>
    <submittedName>
        <fullName evidence="1">Uncharacterized protein</fullName>
    </submittedName>
</protein>
<accession>N8QGM9</accession>
<name>N8QGM9_9GAMM</name>
<evidence type="ECO:0000313" key="2">
    <source>
        <dbReference type="Proteomes" id="UP000023776"/>
    </source>
</evidence>
<organism evidence="1 2">
    <name type="scientific">Acinetobacter parvus DSM 16617 = CIP 108168</name>
    <dbReference type="NCBI Taxonomy" id="981333"/>
    <lineage>
        <taxon>Bacteria</taxon>
        <taxon>Pseudomonadati</taxon>
        <taxon>Pseudomonadota</taxon>
        <taxon>Gammaproteobacteria</taxon>
        <taxon>Moraxellales</taxon>
        <taxon>Moraxellaceae</taxon>
        <taxon>Acinetobacter</taxon>
    </lineage>
</organism>